<evidence type="ECO:0000256" key="4">
    <source>
        <dbReference type="ARBA" id="ARBA00022763"/>
    </source>
</evidence>
<evidence type="ECO:0000256" key="8">
    <source>
        <dbReference type="SAM" id="MobiDB-lite"/>
    </source>
</evidence>
<feature type="compositionally biased region" description="Polar residues" evidence="8">
    <location>
        <begin position="662"/>
        <end position="686"/>
    </location>
</feature>
<accession>A0A8D8TI39</accession>
<evidence type="ECO:0000256" key="2">
    <source>
        <dbReference type="ARBA" id="ARBA00004286"/>
    </source>
</evidence>
<organism evidence="10">
    <name type="scientific">Cacopsylla melanoneura</name>
    <dbReference type="NCBI Taxonomy" id="428564"/>
    <lineage>
        <taxon>Eukaryota</taxon>
        <taxon>Metazoa</taxon>
        <taxon>Ecdysozoa</taxon>
        <taxon>Arthropoda</taxon>
        <taxon>Hexapoda</taxon>
        <taxon>Insecta</taxon>
        <taxon>Pterygota</taxon>
        <taxon>Neoptera</taxon>
        <taxon>Paraneoptera</taxon>
        <taxon>Hemiptera</taxon>
        <taxon>Sternorrhyncha</taxon>
        <taxon>Psylloidea</taxon>
        <taxon>Psyllidae</taxon>
        <taxon>Psyllinae</taxon>
        <taxon>Cacopsylla</taxon>
    </lineage>
</organism>
<dbReference type="InterPro" id="IPR000253">
    <property type="entry name" value="FHA_dom"/>
</dbReference>
<feature type="domain" description="FHA" evidence="9">
    <location>
        <begin position="23"/>
        <end position="80"/>
    </location>
</feature>
<evidence type="ECO:0000256" key="6">
    <source>
        <dbReference type="ARBA" id="ARBA00023242"/>
    </source>
</evidence>
<keyword evidence="6" id="KW-0539">Nucleus</keyword>
<feature type="compositionally biased region" description="Basic and acidic residues" evidence="8">
    <location>
        <begin position="481"/>
        <end position="492"/>
    </location>
</feature>
<dbReference type="GO" id="GO:0007095">
    <property type="term" value="P:mitotic G2 DNA damage checkpoint signaling"/>
    <property type="evidence" value="ECO:0007669"/>
    <property type="project" value="InterPro"/>
</dbReference>
<dbReference type="Pfam" id="PF16508">
    <property type="entry name" value="NIBRIN_BRCT_II"/>
    <property type="match status" value="1"/>
</dbReference>
<dbReference type="GO" id="GO:0000724">
    <property type="term" value="P:double-strand break repair via homologous recombination"/>
    <property type="evidence" value="ECO:0007669"/>
    <property type="project" value="TreeGrafter"/>
</dbReference>
<feature type="region of interest" description="Disordered" evidence="8">
    <location>
        <begin position="339"/>
        <end position="421"/>
    </location>
</feature>
<name>A0A8D8TI39_9HEMI</name>
<sequence>MWILRNIYNNQEKCVRIIEDKIYRVGRKESDLHAGGNDCSISRHHAEICLVTKVIYDGEEFVQAQDKGSRYGTYVNNNIQPVDFTMKSSDNTNSKMEPNTVALLKHGDKIRFGLQWHIWFVYKYSYVVSSSKLDPALTTQLKQTLEEMKIPFQSEWNSSCTHLTMSGIVVTPKVVSTLASTKHIVTPNFWTDLSQVLTTSSGWYPKEENYLPPVIEQAAKYENVSFLPNPQRQSLFAGLKFVALSQQQMKYLEQCVTLAGGTIVNMNRVSFTKKELLDEKTIVLIKSSLHVESQQTQVNNVVNRIKDLFAQKEKRLVDESELGYAIMFASRESACNPYVAFTPPQSNSQTQQSQNTTVQQDSHVFSVSMITTQKTPRSTRKRERSPPASPERRNKKTSLAPLSEVPESETNEDAPATGGRREVVETLELAHSEEMMTFRDTQRVQSEVYELEDVENKVDNNGNKDEIDGDATGAHQAMQSVREKEIKKSDKQKSKKSLVTNNDSSEDELENLFTKCQNVINKKLVQSRKEVSNDAGRGEIVSSKEHAKDKKRNMLRSDIDNSSTELSDRTNDQSKLNTDDSIFNKPTRAIQSVPHKTKNNSISSVPSSNREENNTKSSANTNQTNATSTGRMPARSNLTKPSAFSNRSLACDSDDNEEDNVFGTTSTSLRGNTTLANSTRGNTLATNTTRCNNTLWNRTQKDTGLLTSTTMRIGDDDEDNVFGAPTIVKKVIDTTQFQTMQDTHTVESISSRTTMGSEGPVEGLRTLASQRSIGGGRKRLMEDEAVESFRVDGHNVEVQSLQDRGLLREDEGKYESLDDNCCVISVPFRLKKIPVSPRLENRKVFKKQLHPGRINKSRISPISFYPVFANILDDIKLESCT</sequence>
<feature type="compositionally biased region" description="Polar residues" evidence="8">
    <location>
        <begin position="599"/>
        <end position="608"/>
    </location>
</feature>
<comment type="subcellular location">
    <subcellularLocation>
        <location evidence="2">Chromosome</location>
    </subcellularLocation>
    <subcellularLocation>
        <location evidence="1">Nucleus</location>
    </subcellularLocation>
</comment>
<dbReference type="PANTHER" id="PTHR12162:SF0">
    <property type="entry name" value="NIBRIN"/>
    <property type="match status" value="1"/>
</dbReference>
<keyword evidence="5" id="KW-0234">DNA repair</keyword>
<evidence type="ECO:0000259" key="9">
    <source>
        <dbReference type="PROSITE" id="PS50006"/>
    </source>
</evidence>
<dbReference type="PROSITE" id="PS50006">
    <property type="entry name" value="FHA_DOMAIN"/>
    <property type="match status" value="1"/>
</dbReference>
<feature type="region of interest" description="Disordered" evidence="8">
    <location>
        <begin position="527"/>
        <end position="686"/>
    </location>
</feature>
<evidence type="ECO:0000256" key="3">
    <source>
        <dbReference type="ARBA" id="ARBA00022454"/>
    </source>
</evidence>
<dbReference type="GO" id="GO:0005694">
    <property type="term" value="C:chromosome"/>
    <property type="evidence" value="ECO:0007669"/>
    <property type="project" value="UniProtKB-SubCell"/>
</dbReference>
<dbReference type="AlphaFoldDB" id="A0A8D8TI39"/>
<dbReference type="InterPro" id="IPR032429">
    <property type="entry name" value="Nibrin_BRCT2"/>
</dbReference>
<feature type="compositionally biased region" description="Polar residues" evidence="8">
    <location>
        <begin position="636"/>
        <end position="648"/>
    </location>
</feature>
<dbReference type="InterPro" id="IPR008984">
    <property type="entry name" value="SMAD_FHA_dom_sf"/>
</dbReference>
<reference evidence="10" key="1">
    <citation type="submission" date="2021-05" db="EMBL/GenBank/DDBJ databases">
        <authorList>
            <person name="Alioto T."/>
            <person name="Alioto T."/>
            <person name="Gomez Garrido J."/>
        </authorList>
    </citation>
    <scope>NUCLEOTIDE SEQUENCE</scope>
</reference>
<feature type="region of interest" description="Disordered" evidence="8">
    <location>
        <begin position="453"/>
        <end position="507"/>
    </location>
</feature>
<dbReference type="InterPro" id="IPR040227">
    <property type="entry name" value="Nibrin-rel"/>
</dbReference>
<evidence type="ECO:0000256" key="5">
    <source>
        <dbReference type="ARBA" id="ARBA00023204"/>
    </source>
</evidence>
<feature type="compositionally biased region" description="Basic and acidic residues" evidence="8">
    <location>
        <begin position="454"/>
        <end position="466"/>
    </location>
</feature>
<dbReference type="Gene3D" id="3.40.50.10190">
    <property type="entry name" value="BRCT domain"/>
    <property type="match status" value="1"/>
</dbReference>
<dbReference type="CDD" id="cd22667">
    <property type="entry name" value="FHA_NBN"/>
    <property type="match status" value="1"/>
</dbReference>
<dbReference type="Pfam" id="PF00498">
    <property type="entry name" value="FHA"/>
    <property type="match status" value="1"/>
</dbReference>
<dbReference type="SUPFAM" id="SSF49879">
    <property type="entry name" value="SMAD/FHA domain"/>
    <property type="match status" value="1"/>
</dbReference>
<dbReference type="GO" id="GO:0003684">
    <property type="term" value="F:damaged DNA binding"/>
    <property type="evidence" value="ECO:0007669"/>
    <property type="project" value="TreeGrafter"/>
</dbReference>
<protein>
    <submittedName>
        <fullName evidence="10">Nibrin</fullName>
    </submittedName>
</protein>
<keyword evidence="3" id="KW-0158">Chromosome</keyword>
<dbReference type="GO" id="GO:0030870">
    <property type="term" value="C:Mre11 complex"/>
    <property type="evidence" value="ECO:0007669"/>
    <property type="project" value="InterPro"/>
</dbReference>
<comment type="similarity">
    <text evidence="7">Belongs to the Nibrin family.</text>
</comment>
<dbReference type="SUPFAM" id="SSF52113">
    <property type="entry name" value="BRCT domain"/>
    <property type="match status" value="1"/>
</dbReference>
<proteinExistence type="inferred from homology"/>
<feature type="compositionally biased region" description="Polar residues" evidence="8">
    <location>
        <begin position="361"/>
        <end position="376"/>
    </location>
</feature>
<dbReference type="Gene3D" id="2.60.200.20">
    <property type="match status" value="1"/>
</dbReference>
<dbReference type="CDD" id="cd17741">
    <property type="entry name" value="BRCT_nibrin"/>
    <property type="match status" value="1"/>
</dbReference>
<evidence type="ECO:0000313" key="10">
    <source>
        <dbReference type="EMBL" id="CAG6688238.1"/>
    </source>
</evidence>
<evidence type="ECO:0000256" key="1">
    <source>
        <dbReference type="ARBA" id="ARBA00004123"/>
    </source>
</evidence>
<evidence type="ECO:0000256" key="7">
    <source>
        <dbReference type="ARBA" id="ARBA00044757"/>
    </source>
</evidence>
<feature type="compositionally biased region" description="Low complexity" evidence="8">
    <location>
        <begin position="345"/>
        <end position="360"/>
    </location>
</feature>
<dbReference type="EMBL" id="HBUF01285736">
    <property type="protein sequence ID" value="CAG6688238.1"/>
    <property type="molecule type" value="Transcribed_RNA"/>
</dbReference>
<keyword evidence="4" id="KW-0227">DNA damage</keyword>
<dbReference type="PANTHER" id="PTHR12162">
    <property type="entry name" value="NIBRIN-RELATED"/>
    <property type="match status" value="1"/>
</dbReference>
<dbReference type="InterPro" id="IPR036420">
    <property type="entry name" value="BRCT_dom_sf"/>
</dbReference>
<dbReference type="Gene3D" id="3.40.50.10980">
    <property type="entry name" value="Nibrin, BRCT2 domain"/>
    <property type="match status" value="1"/>
</dbReference>
<dbReference type="InterPro" id="IPR043014">
    <property type="entry name" value="Nibrin_BRCT2_sf"/>
</dbReference>
<feature type="compositionally biased region" description="Low complexity" evidence="8">
    <location>
        <begin position="615"/>
        <end position="629"/>
    </location>
</feature>